<name>A0A1L8RE37_9ENTE</name>
<dbReference type="InterPro" id="IPR050161">
    <property type="entry name" value="Siro_Cobalamin_biosynth"/>
</dbReference>
<reference evidence="6 7" key="1">
    <citation type="submission" date="2014-12" db="EMBL/GenBank/DDBJ databases">
        <title>Draft genome sequences of 29 type strains of Enterococci.</title>
        <authorList>
            <person name="Zhong Z."/>
            <person name="Sun Z."/>
            <person name="Liu W."/>
            <person name="Zhang W."/>
            <person name="Zhang H."/>
        </authorList>
    </citation>
    <scope>NUCLEOTIDE SEQUENCE [LARGE SCALE GENOMIC DNA]</scope>
    <source>
        <strain evidence="6 7">DSM 17029</strain>
    </source>
</reference>
<evidence type="ECO:0000313" key="6">
    <source>
        <dbReference type="EMBL" id="OJG18007.1"/>
    </source>
</evidence>
<dbReference type="STRING" id="214095.RU97_GL002080"/>
<evidence type="ECO:0000256" key="2">
    <source>
        <dbReference type="ARBA" id="ARBA00022679"/>
    </source>
</evidence>
<dbReference type="AlphaFoldDB" id="A0A1L8RE37"/>
<sequence length="259" mass="28462">MTQSEINSLLVATGQKYQQVVRLKGGDPGILGRLTEELTAVTAADLAFTIVPGITAASAAGAYNGIPLTERGTAVGVTFMTGHFQKNQKQDFLTLTQAQTIALYMGLEALPDFIATLKTQNFAETTPIAVIRWGTLGRQEKVMGPLKTIVQQVATAGIKNPALILIGKVVGNSERFAWFTQQPRFGERLLLVATRPPKLTEIYDYTSQGIDLWWHQVGPERDQRFDTISERYLSEQHFTTIQFLDAEAQAAYEASGLVK</sequence>
<dbReference type="InterPro" id="IPR014777">
    <property type="entry name" value="4pyrrole_Mease_sub1"/>
</dbReference>
<evidence type="ECO:0000313" key="7">
    <source>
        <dbReference type="Proteomes" id="UP000181884"/>
    </source>
</evidence>
<keyword evidence="3" id="KW-0949">S-adenosyl-L-methionine</keyword>
<keyword evidence="7" id="KW-1185">Reference proteome</keyword>
<dbReference type="InterPro" id="IPR014776">
    <property type="entry name" value="4pyrrole_Mease_sub2"/>
</dbReference>
<dbReference type="GO" id="GO:0004851">
    <property type="term" value="F:uroporphyrin-III C-methyltransferase activity"/>
    <property type="evidence" value="ECO:0007669"/>
    <property type="project" value="TreeGrafter"/>
</dbReference>
<keyword evidence="4" id="KW-0627">Porphyrin biosynthesis</keyword>
<evidence type="ECO:0000256" key="1">
    <source>
        <dbReference type="ARBA" id="ARBA00022603"/>
    </source>
</evidence>
<dbReference type="InterPro" id="IPR035996">
    <property type="entry name" value="4pyrrol_Methylase_sf"/>
</dbReference>
<comment type="caution">
    <text evidence="6">The sequence shown here is derived from an EMBL/GenBank/DDBJ whole genome shotgun (WGS) entry which is preliminary data.</text>
</comment>
<evidence type="ECO:0000256" key="3">
    <source>
        <dbReference type="ARBA" id="ARBA00022691"/>
    </source>
</evidence>
<proteinExistence type="predicted"/>
<dbReference type="Gene3D" id="3.30.950.10">
    <property type="entry name" value="Methyltransferase, Cobalt-precorrin-4 Transmethylase, Domain 2"/>
    <property type="match status" value="1"/>
</dbReference>
<protein>
    <recommendedName>
        <fullName evidence="5">Tetrapyrrole methylase domain-containing protein</fullName>
    </recommendedName>
</protein>
<gene>
    <name evidence="6" type="ORF">RU97_GL002080</name>
</gene>
<accession>A0A1L8RE37</accession>
<dbReference type="EMBL" id="JXKH01000005">
    <property type="protein sequence ID" value="OJG18007.1"/>
    <property type="molecule type" value="Genomic_DNA"/>
</dbReference>
<dbReference type="Gene3D" id="3.40.1010.10">
    <property type="entry name" value="Cobalt-precorrin-4 Transmethylase, Domain 1"/>
    <property type="match status" value="1"/>
</dbReference>
<organism evidence="6 7">
    <name type="scientific">Enterococcus canis</name>
    <dbReference type="NCBI Taxonomy" id="214095"/>
    <lineage>
        <taxon>Bacteria</taxon>
        <taxon>Bacillati</taxon>
        <taxon>Bacillota</taxon>
        <taxon>Bacilli</taxon>
        <taxon>Lactobacillales</taxon>
        <taxon>Enterococcaceae</taxon>
        <taxon>Enterococcus</taxon>
    </lineage>
</organism>
<feature type="domain" description="Tetrapyrrole methylase" evidence="5">
    <location>
        <begin position="3"/>
        <end position="149"/>
    </location>
</feature>
<dbReference type="Proteomes" id="UP000181884">
    <property type="component" value="Unassembled WGS sequence"/>
</dbReference>
<evidence type="ECO:0000256" key="4">
    <source>
        <dbReference type="ARBA" id="ARBA00023244"/>
    </source>
</evidence>
<dbReference type="PANTHER" id="PTHR45790:SF3">
    <property type="entry name" value="S-ADENOSYL-L-METHIONINE-DEPENDENT UROPORPHYRINOGEN III METHYLTRANSFERASE, CHLOROPLASTIC"/>
    <property type="match status" value="1"/>
</dbReference>
<keyword evidence="1" id="KW-0489">Methyltransferase</keyword>
<dbReference type="SUPFAM" id="SSF53790">
    <property type="entry name" value="Tetrapyrrole methylase"/>
    <property type="match status" value="1"/>
</dbReference>
<dbReference type="GO" id="GO:0019354">
    <property type="term" value="P:siroheme biosynthetic process"/>
    <property type="evidence" value="ECO:0007669"/>
    <property type="project" value="TreeGrafter"/>
</dbReference>
<evidence type="ECO:0000259" key="5">
    <source>
        <dbReference type="Pfam" id="PF00590"/>
    </source>
</evidence>
<dbReference type="Pfam" id="PF00590">
    <property type="entry name" value="TP_methylase"/>
    <property type="match status" value="1"/>
</dbReference>
<dbReference type="PANTHER" id="PTHR45790">
    <property type="entry name" value="SIROHEME SYNTHASE-RELATED"/>
    <property type="match status" value="1"/>
</dbReference>
<keyword evidence="2" id="KW-0808">Transferase</keyword>
<dbReference type="GO" id="GO:0032259">
    <property type="term" value="P:methylation"/>
    <property type="evidence" value="ECO:0007669"/>
    <property type="project" value="UniProtKB-KW"/>
</dbReference>
<dbReference type="InterPro" id="IPR000878">
    <property type="entry name" value="4pyrrol_Mease"/>
</dbReference>